<dbReference type="GO" id="GO:0006633">
    <property type="term" value="P:fatty acid biosynthetic process"/>
    <property type="evidence" value="ECO:0007669"/>
    <property type="project" value="TreeGrafter"/>
</dbReference>
<dbReference type="GO" id="GO:0016616">
    <property type="term" value="F:oxidoreductase activity, acting on the CH-OH group of donors, NAD or NADP as acceptor"/>
    <property type="evidence" value="ECO:0007669"/>
    <property type="project" value="TreeGrafter"/>
</dbReference>
<accession>A0A1W2TJL6</accession>
<dbReference type="OMA" id="MFEVNVY"/>
<organism evidence="4">
    <name type="scientific">Rosellinia necatrix</name>
    <name type="common">White root-rot fungus</name>
    <dbReference type="NCBI Taxonomy" id="77044"/>
    <lineage>
        <taxon>Eukaryota</taxon>
        <taxon>Fungi</taxon>
        <taxon>Dikarya</taxon>
        <taxon>Ascomycota</taxon>
        <taxon>Pezizomycotina</taxon>
        <taxon>Sordariomycetes</taxon>
        <taxon>Xylariomycetidae</taxon>
        <taxon>Xylariales</taxon>
        <taxon>Xylariaceae</taxon>
        <taxon>Rosellinia</taxon>
    </lineage>
</organism>
<dbReference type="PANTHER" id="PTHR42760">
    <property type="entry name" value="SHORT-CHAIN DEHYDROGENASES/REDUCTASES FAMILY MEMBER"/>
    <property type="match status" value="1"/>
</dbReference>
<keyword evidence="5" id="KW-1185">Reference proteome</keyword>
<keyword evidence="2" id="KW-0521">NADP</keyword>
<dbReference type="GO" id="GO:0048038">
    <property type="term" value="F:quinone binding"/>
    <property type="evidence" value="ECO:0007669"/>
    <property type="project" value="TreeGrafter"/>
</dbReference>
<proteinExistence type="inferred from homology"/>
<dbReference type="Gene3D" id="3.40.50.720">
    <property type="entry name" value="NAD(P)-binding Rossmann-like Domain"/>
    <property type="match status" value="1"/>
</dbReference>
<dbReference type="PRINTS" id="PR00081">
    <property type="entry name" value="GDHRDH"/>
</dbReference>
<protein>
    <submittedName>
        <fullName evidence="4">Putative acetoin reductase</fullName>
    </submittedName>
</protein>
<dbReference type="InterPro" id="IPR002347">
    <property type="entry name" value="SDR_fam"/>
</dbReference>
<evidence type="ECO:0000313" key="5">
    <source>
        <dbReference type="Proteomes" id="UP000054516"/>
    </source>
</evidence>
<dbReference type="SUPFAM" id="SSF51735">
    <property type="entry name" value="NAD(P)-binding Rossmann-fold domains"/>
    <property type="match status" value="1"/>
</dbReference>
<dbReference type="PRINTS" id="PR00080">
    <property type="entry name" value="SDRFAMILY"/>
</dbReference>
<dbReference type="OrthoDB" id="498125at2759"/>
<evidence type="ECO:0000256" key="3">
    <source>
        <dbReference type="RuleBase" id="RU000363"/>
    </source>
</evidence>
<dbReference type="Pfam" id="PF00106">
    <property type="entry name" value="adh_short"/>
    <property type="match status" value="1"/>
</dbReference>
<dbReference type="InterPro" id="IPR020904">
    <property type="entry name" value="Sc_DH/Rdtase_CS"/>
</dbReference>
<dbReference type="AlphaFoldDB" id="A0A1W2TJL6"/>
<dbReference type="Proteomes" id="UP000054516">
    <property type="component" value="Unassembled WGS sequence"/>
</dbReference>
<dbReference type="PROSITE" id="PS00061">
    <property type="entry name" value="ADH_SHORT"/>
    <property type="match status" value="1"/>
</dbReference>
<evidence type="ECO:0000256" key="2">
    <source>
        <dbReference type="ARBA" id="ARBA00022857"/>
    </source>
</evidence>
<sequence>MNRPAALRLAQQLGRGFQHRPALGNGHRIGAAYSSLARESNEGKSVIVTGSSRGIGKAIALRLAADGYNVCVNDLPVNQAGCDAVVKEIRGMGRKACTAIADVTQRDQVKDMIQTSVRELGPLNTMIANAGIVQVKELLEVSDEDFQRMFAINVFGVQNCLSEGAKQMMAQGTCRAERPGKLLAAASIVAFRSFPLLPHYSASKWAVRGLVQAYAMALARHHITANAYAPGIVDTKMWDLIDAGVADRTGAERGSVRDSHARELTAINRVSVPQDVANAVSYLASSDSDFVTGQTQLVDGGIIFT</sequence>
<name>A0A1W2TJL6_ROSNE</name>
<reference evidence="4" key="1">
    <citation type="submission" date="2016-03" db="EMBL/GenBank/DDBJ databases">
        <title>Draft genome sequence of Rosellinia necatrix.</title>
        <authorList>
            <person name="Kanematsu S."/>
        </authorList>
    </citation>
    <scope>NUCLEOTIDE SEQUENCE [LARGE SCALE GENOMIC DNA]</scope>
    <source>
        <strain evidence="4">W97</strain>
    </source>
</reference>
<evidence type="ECO:0000313" key="4">
    <source>
        <dbReference type="EMBL" id="GAP88413.2"/>
    </source>
</evidence>
<dbReference type="STRING" id="77044.A0A1W2TJL6"/>
<dbReference type="PANTHER" id="PTHR42760:SF121">
    <property type="entry name" value="3-OXOACYL-(ACYL-CARRIER-PROTEIN) REDUCTASE"/>
    <property type="match status" value="1"/>
</dbReference>
<dbReference type="FunFam" id="3.40.50.720:FF:000084">
    <property type="entry name" value="Short-chain dehydrogenase reductase"/>
    <property type="match status" value="1"/>
</dbReference>
<evidence type="ECO:0000256" key="1">
    <source>
        <dbReference type="ARBA" id="ARBA00006484"/>
    </source>
</evidence>
<dbReference type="InterPro" id="IPR036291">
    <property type="entry name" value="NAD(P)-bd_dom_sf"/>
</dbReference>
<gene>
    <name evidence="4" type="ORF">SAMD00023353_2900910</name>
</gene>
<dbReference type="EMBL" id="DF977474">
    <property type="protein sequence ID" value="GAP88413.2"/>
    <property type="molecule type" value="Genomic_DNA"/>
</dbReference>
<comment type="similarity">
    <text evidence="1 3">Belongs to the short-chain dehydrogenases/reductases (SDR) family.</text>
</comment>